<evidence type="ECO:0000256" key="5">
    <source>
        <dbReference type="ARBA" id="ARBA00023125"/>
    </source>
</evidence>
<gene>
    <name evidence="12" type="ORF">QYE76_001657</name>
</gene>
<dbReference type="Pfam" id="PF02701">
    <property type="entry name" value="Zn_ribbon_Dof"/>
    <property type="match status" value="1"/>
</dbReference>
<evidence type="ECO:0000256" key="4">
    <source>
        <dbReference type="ARBA" id="ARBA00023015"/>
    </source>
</evidence>
<comment type="function">
    <text evidence="9">Transcription factor that binds specifically to a 5'-AA[AG]G-3' consensus core sequence.</text>
</comment>
<dbReference type="PANTHER" id="PTHR31992">
    <property type="entry name" value="DOF ZINC FINGER PROTEIN DOF1.4-RELATED"/>
    <property type="match status" value="1"/>
</dbReference>
<dbReference type="PROSITE" id="PS01361">
    <property type="entry name" value="ZF_DOF_1"/>
    <property type="match status" value="1"/>
</dbReference>
<keyword evidence="6 9" id="KW-0804">Transcription</keyword>
<evidence type="ECO:0000256" key="6">
    <source>
        <dbReference type="ARBA" id="ARBA00023163"/>
    </source>
</evidence>
<dbReference type="EMBL" id="JAUUTY010000005">
    <property type="protein sequence ID" value="KAK1627342.1"/>
    <property type="molecule type" value="Genomic_DNA"/>
</dbReference>
<feature type="region of interest" description="Disordered" evidence="10">
    <location>
        <begin position="24"/>
        <end position="81"/>
    </location>
</feature>
<dbReference type="PANTHER" id="PTHR31992:SF75">
    <property type="entry name" value="DOF ZINC FINGER PROTEIN"/>
    <property type="match status" value="1"/>
</dbReference>
<evidence type="ECO:0000256" key="9">
    <source>
        <dbReference type="RuleBase" id="RU369094"/>
    </source>
</evidence>
<dbReference type="PROSITE" id="PS50884">
    <property type="entry name" value="ZF_DOF_2"/>
    <property type="match status" value="1"/>
</dbReference>
<evidence type="ECO:0000256" key="3">
    <source>
        <dbReference type="ARBA" id="ARBA00022833"/>
    </source>
</evidence>
<comment type="caution">
    <text evidence="12">The sequence shown here is derived from an EMBL/GenBank/DDBJ whole genome shotgun (WGS) entry which is preliminary data.</text>
</comment>
<evidence type="ECO:0000313" key="12">
    <source>
        <dbReference type="EMBL" id="KAK1627342.1"/>
    </source>
</evidence>
<feature type="compositionally biased region" description="Gly residues" evidence="10">
    <location>
        <begin position="28"/>
        <end position="37"/>
    </location>
</feature>
<evidence type="ECO:0000256" key="8">
    <source>
        <dbReference type="PROSITE-ProRule" id="PRU00071"/>
    </source>
</evidence>
<feature type="compositionally biased region" description="Basic residues" evidence="10">
    <location>
        <begin position="171"/>
        <end position="181"/>
    </location>
</feature>
<dbReference type="GO" id="GO:0003677">
    <property type="term" value="F:DNA binding"/>
    <property type="evidence" value="ECO:0007669"/>
    <property type="project" value="UniProtKB-UniRule"/>
</dbReference>
<comment type="subcellular location">
    <subcellularLocation>
        <location evidence="8 9">Nucleus</location>
    </subcellularLocation>
</comment>
<keyword evidence="4 9" id="KW-0805">Transcription regulation</keyword>
<keyword evidence="1 9" id="KW-0479">Metal-binding</keyword>
<evidence type="ECO:0000256" key="2">
    <source>
        <dbReference type="ARBA" id="ARBA00022771"/>
    </source>
</evidence>
<reference evidence="12" key="1">
    <citation type="submission" date="2023-07" db="EMBL/GenBank/DDBJ databases">
        <title>A chromosome-level genome assembly of Lolium multiflorum.</title>
        <authorList>
            <person name="Chen Y."/>
            <person name="Copetti D."/>
            <person name="Kolliker R."/>
            <person name="Studer B."/>
        </authorList>
    </citation>
    <scope>NUCLEOTIDE SEQUENCE</scope>
    <source>
        <strain evidence="12">02402/16</strain>
        <tissue evidence="12">Leaf</tissue>
    </source>
</reference>
<evidence type="ECO:0000259" key="11">
    <source>
        <dbReference type="PROSITE" id="PS50884"/>
    </source>
</evidence>
<feature type="compositionally biased region" description="Low complexity" evidence="10">
    <location>
        <begin position="68"/>
        <end position="81"/>
    </location>
</feature>
<feature type="domain" description="Dof-type" evidence="11">
    <location>
        <begin position="120"/>
        <end position="174"/>
    </location>
</feature>
<feature type="compositionally biased region" description="Low complexity" evidence="10">
    <location>
        <begin position="190"/>
        <end position="203"/>
    </location>
</feature>
<evidence type="ECO:0000256" key="7">
    <source>
        <dbReference type="ARBA" id="ARBA00023242"/>
    </source>
</evidence>
<keyword evidence="5 8" id="KW-0238">DNA-binding</keyword>
<dbReference type="InterPro" id="IPR045174">
    <property type="entry name" value="Dof"/>
</dbReference>
<evidence type="ECO:0000313" key="13">
    <source>
        <dbReference type="Proteomes" id="UP001231189"/>
    </source>
</evidence>
<organism evidence="12 13">
    <name type="scientific">Lolium multiflorum</name>
    <name type="common">Italian ryegrass</name>
    <name type="synonym">Lolium perenne subsp. multiflorum</name>
    <dbReference type="NCBI Taxonomy" id="4521"/>
    <lineage>
        <taxon>Eukaryota</taxon>
        <taxon>Viridiplantae</taxon>
        <taxon>Streptophyta</taxon>
        <taxon>Embryophyta</taxon>
        <taxon>Tracheophyta</taxon>
        <taxon>Spermatophyta</taxon>
        <taxon>Magnoliopsida</taxon>
        <taxon>Liliopsida</taxon>
        <taxon>Poales</taxon>
        <taxon>Poaceae</taxon>
        <taxon>BOP clade</taxon>
        <taxon>Pooideae</taxon>
        <taxon>Poodae</taxon>
        <taxon>Poeae</taxon>
        <taxon>Poeae Chloroplast Group 2 (Poeae type)</taxon>
        <taxon>Loliodinae</taxon>
        <taxon>Loliinae</taxon>
        <taxon>Lolium</taxon>
    </lineage>
</organism>
<dbReference type="AlphaFoldDB" id="A0AAD8RNA7"/>
<dbReference type="Proteomes" id="UP001231189">
    <property type="component" value="Unassembled WGS sequence"/>
</dbReference>
<keyword evidence="7 8" id="KW-0539">Nucleus</keyword>
<protein>
    <recommendedName>
        <fullName evidence="9">Dof zinc finger protein</fullName>
    </recommendedName>
</protein>
<name>A0AAD8RNA7_LOLMU</name>
<feature type="region of interest" description="Disordered" evidence="10">
    <location>
        <begin position="166"/>
        <end position="203"/>
    </location>
</feature>
<proteinExistence type="predicted"/>
<evidence type="ECO:0000256" key="10">
    <source>
        <dbReference type="SAM" id="MobiDB-lite"/>
    </source>
</evidence>
<dbReference type="InterPro" id="IPR003851">
    <property type="entry name" value="Znf_Dof"/>
</dbReference>
<keyword evidence="13" id="KW-1185">Reference proteome</keyword>
<sequence>MVFSSFPIFLDPPNWSQMQQQPHLQCLMGGGGGGGGGNDHHHQQHHQLMPPSSGQLAPLPGGPDNTESSAPAAGGSSSASLQLVVSGQQGGPGEQPPRPSVSMTERARIARVPLPEPGTLRCPRCDSANTKFCYFNNYSLSQPRHFCKACRRYWTRGGALRNVPVGGGCRRNTKRSSKKRQGQGGGGAVAAATSSSSTTSTSTTTSAAATNAADIIASMQALPHHLGLPAAAALEASLEGYHSHHQHQHNNLSFLPPQFLQQGLHGYHFADGDIGSQLADGFPRGVASGLLAQLASIKMEEHGSGAGGAGGGFMGGHEQYWPGSGGGGGWPTEFLSGFSSSSSGNVL</sequence>
<dbReference type="GO" id="GO:0008270">
    <property type="term" value="F:zinc ion binding"/>
    <property type="evidence" value="ECO:0007669"/>
    <property type="project" value="UniProtKB-KW"/>
</dbReference>
<evidence type="ECO:0000256" key="1">
    <source>
        <dbReference type="ARBA" id="ARBA00022723"/>
    </source>
</evidence>
<keyword evidence="2 8" id="KW-0863">Zinc-finger</keyword>
<dbReference type="GO" id="GO:0003700">
    <property type="term" value="F:DNA-binding transcription factor activity"/>
    <property type="evidence" value="ECO:0007669"/>
    <property type="project" value="UniProtKB-UniRule"/>
</dbReference>
<dbReference type="GO" id="GO:0005634">
    <property type="term" value="C:nucleus"/>
    <property type="evidence" value="ECO:0007669"/>
    <property type="project" value="UniProtKB-SubCell"/>
</dbReference>
<keyword evidence="3 9" id="KW-0862">Zinc</keyword>
<accession>A0AAD8RNA7</accession>